<evidence type="ECO:0000259" key="1">
    <source>
        <dbReference type="Pfam" id="PF09664"/>
    </source>
</evidence>
<organism evidence="3 4">
    <name type="scientific">Streptomyces axinellae</name>
    <dbReference type="NCBI Taxonomy" id="552788"/>
    <lineage>
        <taxon>Bacteria</taxon>
        <taxon>Bacillati</taxon>
        <taxon>Actinomycetota</taxon>
        <taxon>Actinomycetes</taxon>
        <taxon>Kitasatosporales</taxon>
        <taxon>Streptomycetaceae</taxon>
        <taxon>Streptomyces</taxon>
    </lineage>
</organism>
<dbReference type="RefSeq" id="WP_344560888.1">
    <property type="nucleotide sequence ID" value="NZ_BAAARJ010000001.1"/>
</dbReference>
<dbReference type="EMBL" id="BAAARJ010000001">
    <property type="protein sequence ID" value="GAA2591487.1"/>
    <property type="molecule type" value="Genomic_DNA"/>
</dbReference>
<accession>A0ABN3PMJ7</accession>
<dbReference type="InterPro" id="IPR024466">
    <property type="entry name" value="CHP02679_N"/>
</dbReference>
<comment type="caution">
    <text evidence="3">The sequence shown here is derived from an EMBL/GenBank/DDBJ whole genome shotgun (WGS) entry which is preliminary data.</text>
</comment>
<reference evidence="3 4" key="1">
    <citation type="journal article" date="2019" name="Int. J. Syst. Evol. Microbiol.">
        <title>The Global Catalogue of Microorganisms (GCM) 10K type strain sequencing project: providing services to taxonomists for standard genome sequencing and annotation.</title>
        <authorList>
            <consortium name="The Broad Institute Genomics Platform"/>
            <consortium name="The Broad Institute Genome Sequencing Center for Infectious Disease"/>
            <person name="Wu L."/>
            <person name="Ma J."/>
        </authorList>
    </citation>
    <scope>NUCLEOTIDE SEQUENCE [LARGE SCALE GENOMIC DNA]</scope>
    <source>
        <strain evidence="3 4">JCM 16373</strain>
    </source>
</reference>
<evidence type="ECO:0000313" key="4">
    <source>
        <dbReference type="Proteomes" id="UP001501447"/>
    </source>
</evidence>
<keyword evidence="4" id="KW-1185">Reference proteome</keyword>
<name>A0ABN3PMJ7_9ACTN</name>
<proteinExistence type="predicted"/>
<dbReference type="Pfam" id="PF11796">
    <property type="entry name" value="DUF3323"/>
    <property type="match status" value="1"/>
</dbReference>
<sequence length="411" mass="43564">MTGEGDGGIDLPRLRRLLGGPETAWLVARIRRRLAREEPLTGAVSLSAPTAGQREAVERLLGRAPGGGGSLSVRLETVDRILRRSGASPAGLAAAVTELSGPVHPLRATRESQERAWERAYAPLDTLPAELGAWAARLRTTGTVRRLARTPQTARGLLEAAVAALRDLPLAPPVALPVFAARTLGSAHALDDGTPLATLVLSGARALSGTPNGQGAPWRREVWQSVGLLKDDVSSTVLVLNLRGTPALDWHADAGEPAVLTLRQLARQPTLPQPADTVRVCENPAVVSAAAEAYGPACRPLACLQGQPSAAALTLLRTLHADGTTLRYHGDFDWGGLRVATTLLGQVPWKPWRYSAPDYREAAARTPRAPALTGPRADSPWDTRLSAALSELSVRIEEESVLDDLLPDLAP</sequence>
<gene>
    <name evidence="3" type="ORF">GCM10009863_00560</name>
</gene>
<feature type="domain" description="Conserved hypothetical protein CHP02679 N terminus" evidence="2">
    <location>
        <begin position="40"/>
        <end position="243"/>
    </location>
</feature>
<dbReference type="NCBIfam" id="TIGR02679">
    <property type="entry name" value="TIGR02679 family protein"/>
    <property type="match status" value="1"/>
</dbReference>
<dbReference type="InterPro" id="IPR024465">
    <property type="entry name" value="DUF2399"/>
</dbReference>
<evidence type="ECO:0000259" key="2">
    <source>
        <dbReference type="Pfam" id="PF11796"/>
    </source>
</evidence>
<feature type="domain" description="DUF2399" evidence="1">
    <location>
        <begin position="259"/>
        <end position="409"/>
    </location>
</feature>
<evidence type="ECO:0008006" key="5">
    <source>
        <dbReference type="Google" id="ProtNLM"/>
    </source>
</evidence>
<dbReference type="Pfam" id="PF09664">
    <property type="entry name" value="DUF2399"/>
    <property type="match status" value="1"/>
</dbReference>
<evidence type="ECO:0000313" key="3">
    <source>
        <dbReference type="EMBL" id="GAA2591487.1"/>
    </source>
</evidence>
<dbReference type="Proteomes" id="UP001501447">
    <property type="component" value="Unassembled WGS sequence"/>
</dbReference>
<dbReference type="InterPro" id="IPR013495">
    <property type="entry name" value="CHP02679"/>
</dbReference>
<protein>
    <recommendedName>
        <fullName evidence="5">TIGR02679 family protein</fullName>
    </recommendedName>
</protein>